<dbReference type="PROSITE" id="PS51118">
    <property type="entry name" value="HTH_HXLR"/>
    <property type="match status" value="1"/>
</dbReference>
<dbReference type="PANTHER" id="PTHR33204">
    <property type="entry name" value="TRANSCRIPTIONAL REGULATOR, MARR FAMILY"/>
    <property type="match status" value="1"/>
</dbReference>
<evidence type="ECO:0000256" key="2">
    <source>
        <dbReference type="ARBA" id="ARBA00023125"/>
    </source>
</evidence>
<dbReference type="Pfam" id="PF01638">
    <property type="entry name" value="HxlR"/>
    <property type="match status" value="1"/>
</dbReference>
<organism evidence="6 7">
    <name type="scientific">Pendulispora albinea</name>
    <dbReference type="NCBI Taxonomy" id="2741071"/>
    <lineage>
        <taxon>Bacteria</taxon>
        <taxon>Pseudomonadati</taxon>
        <taxon>Myxococcota</taxon>
        <taxon>Myxococcia</taxon>
        <taxon>Myxococcales</taxon>
        <taxon>Sorangiineae</taxon>
        <taxon>Pendulisporaceae</taxon>
        <taxon>Pendulispora</taxon>
    </lineage>
</organism>
<dbReference type="SUPFAM" id="SSF46785">
    <property type="entry name" value="Winged helix' DNA-binding domain"/>
    <property type="match status" value="1"/>
</dbReference>
<proteinExistence type="predicted"/>
<dbReference type="Gene3D" id="1.10.10.10">
    <property type="entry name" value="Winged helix-like DNA-binding domain superfamily/Winged helix DNA-binding domain"/>
    <property type="match status" value="1"/>
</dbReference>
<evidence type="ECO:0000313" key="7">
    <source>
        <dbReference type="Proteomes" id="UP001370348"/>
    </source>
</evidence>
<dbReference type="PANTHER" id="PTHR33204:SF18">
    <property type="entry name" value="TRANSCRIPTIONAL REGULATORY PROTEIN"/>
    <property type="match status" value="1"/>
</dbReference>
<keyword evidence="7" id="KW-1185">Reference proteome</keyword>
<dbReference type="RefSeq" id="WP_394820811.1">
    <property type="nucleotide sequence ID" value="NZ_CP089984.1"/>
</dbReference>
<sequence length="123" mass="13503">MPKGENGRCTVEEKLTLLGGRFRAEILKALGAGEIHFNELRRVTGASAHTLTRTLRLLEQAGFLTSQREARWGRNLYALTAKGHEAVAIIDQLVQTFDLSAGADATGQGRPPHPLDERDWGVK</sequence>
<feature type="compositionally biased region" description="Basic and acidic residues" evidence="4">
    <location>
        <begin position="113"/>
        <end position="123"/>
    </location>
</feature>
<dbReference type="EMBL" id="CP089984">
    <property type="protein sequence ID" value="WXB11196.1"/>
    <property type="molecule type" value="Genomic_DNA"/>
</dbReference>
<evidence type="ECO:0000256" key="1">
    <source>
        <dbReference type="ARBA" id="ARBA00023015"/>
    </source>
</evidence>
<dbReference type="InterPro" id="IPR011991">
    <property type="entry name" value="ArsR-like_HTH"/>
</dbReference>
<dbReference type="InterPro" id="IPR036388">
    <property type="entry name" value="WH-like_DNA-bd_sf"/>
</dbReference>
<gene>
    <name evidence="6" type="ORF">LZC94_25385</name>
</gene>
<evidence type="ECO:0000256" key="4">
    <source>
        <dbReference type="SAM" id="MobiDB-lite"/>
    </source>
</evidence>
<keyword evidence="1" id="KW-0805">Transcription regulation</keyword>
<evidence type="ECO:0000259" key="5">
    <source>
        <dbReference type="PROSITE" id="PS51118"/>
    </source>
</evidence>
<keyword evidence="3" id="KW-0804">Transcription</keyword>
<evidence type="ECO:0000313" key="6">
    <source>
        <dbReference type="EMBL" id="WXB11196.1"/>
    </source>
</evidence>
<dbReference type="CDD" id="cd00090">
    <property type="entry name" value="HTH_ARSR"/>
    <property type="match status" value="1"/>
</dbReference>
<accession>A0ABZ2LJU3</accession>
<dbReference type="SMART" id="SM00418">
    <property type="entry name" value="HTH_ARSR"/>
    <property type="match status" value="1"/>
</dbReference>
<dbReference type="InterPro" id="IPR036390">
    <property type="entry name" value="WH_DNA-bd_sf"/>
</dbReference>
<dbReference type="Proteomes" id="UP001370348">
    <property type="component" value="Chromosome"/>
</dbReference>
<name>A0ABZ2LJU3_9BACT</name>
<feature type="region of interest" description="Disordered" evidence="4">
    <location>
        <begin position="102"/>
        <end position="123"/>
    </location>
</feature>
<keyword evidence="2" id="KW-0238">DNA-binding</keyword>
<evidence type="ECO:0000256" key="3">
    <source>
        <dbReference type="ARBA" id="ARBA00023163"/>
    </source>
</evidence>
<feature type="domain" description="HTH hxlR-type" evidence="5">
    <location>
        <begin position="9"/>
        <end position="105"/>
    </location>
</feature>
<protein>
    <submittedName>
        <fullName evidence="6">Helix-turn-helix transcriptional regulator</fullName>
    </submittedName>
</protein>
<dbReference type="InterPro" id="IPR001845">
    <property type="entry name" value="HTH_ArsR_DNA-bd_dom"/>
</dbReference>
<reference evidence="6 7" key="1">
    <citation type="submission" date="2021-12" db="EMBL/GenBank/DDBJ databases">
        <title>Discovery of the Pendulisporaceae a myxobacterial family with distinct sporulation behavior and unique specialized metabolism.</title>
        <authorList>
            <person name="Garcia R."/>
            <person name="Popoff A."/>
            <person name="Bader C.D."/>
            <person name="Loehr J."/>
            <person name="Walesch S."/>
            <person name="Walt C."/>
            <person name="Boldt J."/>
            <person name="Bunk B."/>
            <person name="Haeckl F.J.F.P.J."/>
            <person name="Gunesch A.P."/>
            <person name="Birkelbach J."/>
            <person name="Nuebel U."/>
            <person name="Pietschmann T."/>
            <person name="Bach T."/>
            <person name="Mueller R."/>
        </authorList>
    </citation>
    <scope>NUCLEOTIDE SEQUENCE [LARGE SCALE GENOMIC DNA]</scope>
    <source>
        <strain evidence="6 7">MSr11954</strain>
    </source>
</reference>
<dbReference type="InterPro" id="IPR002577">
    <property type="entry name" value="HTH_HxlR"/>
</dbReference>